<dbReference type="RefSeq" id="WP_326836656.1">
    <property type="nucleotide sequence ID" value="NZ_CP142149.1"/>
</dbReference>
<dbReference type="InterPro" id="IPR042188">
    <property type="entry name" value="MmgE/PrpD_sf_2"/>
</dbReference>
<dbReference type="InterPro" id="IPR005656">
    <property type="entry name" value="MmgE_PrpD"/>
</dbReference>
<feature type="domain" description="MmgE/PrpD C-terminal" evidence="3">
    <location>
        <begin position="262"/>
        <end position="413"/>
    </location>
</feature>
<dbReference type="Gene3D" id="1.10.4100.10">
    <property type="entry name" value="2-methylcitrate dehydratase PrpD"/>
    <property type="match status" value="1"/>
</dbReference>
<dbReference type="InterPro" id="IPR045336">
    <property type="entry name" value="MmgE_PrpD_N"/>
</dbReference>
<dbReference type="SUPFAM" id="SSF103378">
    <property type="entry name" value="2-methylcitrate dehydratase PrpD"/>
    <property type="match status" value="1"/>
</dbReference>
<dbReference type="EMBL" id="CP142149">
    <property type="protein sequence ID" value="WSE33855.1"/>
    <property type="molecule type" value="Genomic_DNA"/>
</dbReference>
<dbReference type="Pfam" id="PF19305">
    <property type="entry name" value="MmgE_PrpD_C"/>
    <property type="match status" value="1"/>
</dbReference>
<keyword evidence="5" id="KW-1185">Reference proteome</keyword>
<dbReference type="InterPro" id="IPR036148">
    <property type="entry name" value="MmgE/PrpD_sf"/>
</dbReference>
<evidence type="ECO:0000259" key="3">
    <source>
        <dbReference type="Pfam" id="PF19305"/>
    </source>
</evidence>
<evidence type="ECO:0000313" key="5">
    <source>
        <dbReference type="Proteomes" id="UP001330812"/>
    </source>
</evidence>
<protein>
    <submittedName>
        <fullName evidence="4">MmgE/PrpD family protein</fullName>
    </submittedName>
</protein>
<dbReference type="Proteomes" id="UP001330812">
    <property type="component" value="Chromosome"/>
</dbReference>
<name>A0ABZ1IHA8_9PSEU</name>
<dbReference type="Gene3D" id="3.30.1330.120">
    <property type="entry name" value="2-methylcitrate dehydratase PrpD"/>
    <property type="match status" value="1"/>
</dbReference>
<dbReference type="PANTHER" id="PTHR16943">
    <property type="entry name" value="2-METHYLCITRATE DEHYDRATASE-RELATED"/>
    <property type="match status" value="1"/>
</dbReference>
<comment type="similarity">
    <text evidence="1">Belongs to the PrpD family.</text>
</comment>
<dbReference type="InterPro" id="IPR045337">
    <property type="entry name" value="MmgE_PrpD_C"/>
</dbReference>
<evidence type="ECO:0000256" key="1">
    <source>
        <dbReference type="ARBA" id="ARBA00006174"/>
    </source>
</evidence>
<accession>A0ABZ1IHA8</accession>
<proteinExistence type="inferred from homology"/>
<evidence type="ECO:0000259" key="2">
    <source>
        <dbReference type="Pfam" id="PF03972"/>
    </source>
</evidence>
<feature type="domain" description="MmgE/PrpD N-terminal" evidence="2">
    <location>
        <begin position="7"/>
        <end position="232"/>
    </location>
</feature>
<evidence type="ECO:0000313" key="4">
    <source>
        <dbReference type="EMBL" id="WSE33855.1"/>
    </source>
</evidence>
<reference evidence="4 5" key="1">
    <citation type="journal article" date="2015" name="Int. J. Syst. Evol. Microbiol.">
        <title>Amycolatopsis rhabdoformis sp. nov., an actinomycete isolated from a tropical forest soil.</title>
        <authorList>
            <person name="Souza W.R."/>
            <person name="Silva R.E."/>
            <person name="Goodfellow M."/>
            <person name="Busarakam K."/>
            <person name="Figueiro F.S."/>
            <person name="Ferreira D."/>
            <person name="Rodrigues-Filho E."/>
            <person name="Moraes L.A.B."/>
            <person name="Zucchi T.D."/>
        </authorList>
    </citation>
    <scope>NUCLEOTIDE SEQUENCE [LARGE SCALE GENOMIC DNA]</scope>
    <source>
        <strain evidence="4 5">NCIMB 14900</strain>
    </source>
</reference>
<organism evidence="4 5">
    <name type="scientific">Amycolatopsis rhabdoformis</name>
    <dbReference type="NCBI Taxonomy" id="1448059"/>
    <lineage>
        <taxon>Bacteria</taxon>
        <taxon>Bacillati</taxon>
        <taxon>Actinomycetota</taxon>
        <taxon>Actinomycetes</taxon>
        <taxon>Pseudonocardiales</taxon>
        <taxon>Pseudonocardiaceae</taxon>
        <taxon>Amycolatopsis</taxon>
    </lineage>
</organism>
<sequence length="454" mass="47231">MTLDAAAEWVGGLRYEDLPEEVVVQAVRIVSDTVAAGLGAGAEKEVAGAAQAALAIGGRGAATVLATGEGTTSYAAALLNGQAFVTYELDEGNQWATNHPSAHVLPAVLATAEELGSSGREFLVAFVAAYETAARAGLALTLRAPVHPFGTAMVVGAAAGVARLRGFSVAEIIEAVRVAVAMTPASTQRAANMGATVRNLLTGVSSAAGVLGAHAARGGVTGETQALETVYGQVLGEHFEPSVLGDGLGQRWLILENYFKLHACSRWNHAPIEAMGKLVARTGVTSADIEQVTVFTYAPATRLDETAPANGFAGKHSIPYNVAVQAVLGHNGLEAYRGDVVADDEVRALASRIRVVEDPDYTRVQPAVRTARVEVLTTDGRALSEVEDRAPGGFDNPYPAAVLDAKFDQLVTHGRSAELVHPLREWLGALPAHPDLGGLARLLRPTEGTDSDGE</sequence>
<dbReference type="Pfam" id="PF03972">
    <property type="entry name" value="MmgE_PrpD_N"/>
    <property type="match status" value="1"/>
</dbReference>
<dbReference type="PANTHER" id="PTHR16943:SF8">
    <property type="entry name" value="2-METHYLCITRATE DEHYDRATASE"/>
    <property type="match status" value="1"/>
</dbReference>
<gene>
    <name evidence="4" type="ORF">VSH64_17380</name>
</gene>
<dbReference type="InterPro" id="IPR042183">
    <property type="entry name" value="MmgE/PrpD_sf_1"/>
</dbReference>